<evidence type="ECO:0000256" key="1">
    <source>
        <dbReference type="ARBA" id="ARBA00010617"/>
    </source>
</evidence>
<dbReference type="PANTHER" id="PTHR46696:SF4">
    <property type="entry name" value="BIOTIN BIOSYNTHESIS CYTOCHROME P450"/>
    <property type="match status" value="1"/>
</dbReference>
<dbReference type="InterPro" id="IPR002397">
    <property type="entry name" value="Cyt_P450_B"/>
</dbReference>
<evidence type="ECO:0000313" key="9">
    <source>
        <dbReference type="Proteomes" id="UP000619486"/>
    </source>
</evidence>
<keyword evidence="2 7" id="KW-0349">Heme</keyword>
<keyword evidence="4 7" id="KW-0560">Oxidoreductase</keyword>
<keyword evidence="6 7" id="KW-0503">Monooxygenase</keyword>
<reference evidence="8" key="1">
    <citation type="journal article" date="2014" name="Int. J. Syst. Evol. Microbiol.">
        <title>Complete genome sequence of Corynebacterium casei LMG S-19264T (=DSM 44701T), isolated from a smear-ripened cheese.</title>
        <authorList>
            <consortium name="US DOE Joint Genome Institute (JGI-PGF)"/>
            <person name="Walter F."/>
            <person name="Albersmeier A."/>
            <person name="Kalinowski J."/>
            <person name="Ruckert C."/>
        </authorList>
    </citation>
    <scope>NUCLEOTIDE SEQUENCE</scope>
    <source>
        <strain evidence="8">JCM 3172</strain>
    </source>
</reference>
<dbReference type="GO" id="GO:0005506">
    <property type="term" value="F:iron ion binding"/>
    <property type="evidence" value="ECO:0007669"/>
    <property type="project" value="InterPro"/>
</dbReference>
<dbReference type="PROSITE" id="PS00086">
    <property type="entry name" value="CYTOCHROME_P450"/>
    <property type="match status" value="1"/>
</dbReference>
<dbReference type="FunFam" id="1.10.630.10:FF:000018">
    <property type="entry name" value="Cytochrome P450 monooxygenase"/>
    <property type="match status" value="1"/>
</dbReference>
<dbReference type="SUPFAM" id="SSF48264">
    <property type="entry name" value="Cytochrome P450"/>
    <property type="match status" value="1"/>
</dbReference>
<proteinExistence type="inferred from homology"/>
<dbReference type="CDD" id="cd11033">
    <property type="entry name" value="CYP142-like"/>
    <property type="match status" value="1"/>
</dbReference>
<evidence type="ECO:0000256" key="5">
    <source>
        <dbReference type="ARBA" id="ARBA00023004"/>
    </source>
</evidence>
<evidence type="ECO:0000256" key="4">
    <source>
        <dbReference type="ARBA" id="ARBA00023002"/>
    </source>
</evidence>
<comment type="similarity">
    <text evidence="1 7">Belongs to the cytochrome P450 family.</text>
</comment>
<organism evidence="8 9">
    <name type="scientific">Streptomyces purpureus</name>
    <dbReference type="NCBI Taxonomy" id="1951"/>
    <lineage>
        <taxon>Bacteria</taxon>
        <taxon>Bacillati</taxon>
        <taxon>Actinomycetota</taxon>
        <taxon>Actinomycetes</taxon>
        <taxon>Kitasatosporales</taxon>
        <taxon>Streptomycetaceae</taxon>
        <taxon>Streptomyces</taxon>
    </lineage>
</organism>
<keyword evidence="3 7" id="KW-0479">Metal-binding</keyword>
<evidence type="ECO:0000256" key="7">
    <source>
        <dbReference type="RuleBase" id="RU000461"/>
    </source>
</evidence>
<dbReference type="AlphaFoldDB" id="A0A918GY34"/>
<reference evidence="8" key="2">
    <citation type="submission" date="2020-09" db="EMBL/GenBank/DDBJ databases">
        <authorList>
            <person name="Sun Q."/>
            <person name="Ohkuma M."/>
        </authorList>
    </citation>
    <scope>NUCLEOTIDE SEQUENCE</scope>
    <source>
        <strain evidence="8">JCM 3172</strain>
    </source>
</reference>
<evidence type="ECO:0000256" key="2">
    <source>
        <dbReference type="ARBA" id="ARBA00022617"/>
    </source>
</evidence>
<dbReference type="InterPro" id="IPR017972">
    <property type="entry name" value="Cyt_P450_CS"/>
</dbReference>
<gene>
    <name evidence="8" type="ORF">GCM10014713_10950</name>
</gene>
<evidence type="ECO:0000313" key="8">
    <source>
        <dbReference type="EMBL" id="GGT19725.1"/>
    </source>
</evidence>
<dbReference type="Gene3D" id="1.10.630.10">
    <property type="entry name" value="Cytochrome P450"/>
    <property type="match status" value="1"/>
</dbReference>
<dbReference type="Proteomes" id="UP000619486">
    <property type="component" value="Unassembled WGS sequence"/>
</dbReference>
<dbReference type="GO" id="GO:0006707">
    <property type="term" value="P:cholesterol catabolic process"/>
    <property type="evidence" value="ECO:0007669"/>
    <property type="project" value="TreeGrafter"/>
</dbReference>
<dbReference type="PRINTS" id="PR00359">
    <property type="entry name" value="BP450"/>
</dbReference>
<evidence type="ECO:0000256" key="6">
    <source>
        <dbReference type="ARBA" id="ARBA00023033"/>
    </source>
</evidence>
<name>A0A918GY34_9ACTN</name>
<keyword evidence="5 7" id="KW-0408">Iron</keyword>
<dbReference type="InterPro" id="IPR036396">
    <property type="entry name" value="Cyt_P450_sf"/>
</dbReference>
<evidence type="ECO:0000256" key="3">
    <source>
        <dbReference type="ARBA" id="ARBA00022723"/>
    </source>
</evidence>
<sequence>MHAGPEIDLFEPGTFATTDMHAVWRTLRREAPVSRHPVGDDGFWSVTRYDDVQHVLRDHATFTSEKGSLLTLLGKGDPAGGRQMAVTDPPRHARLREPLQRALSVKEVERDLPRIRSLIRELLAPMKDGGVFDFAAAMAAMPMAVIGSWMRLPRSDWPELTRLTAASIAPDDPAFVGPGGPERTLVRAHRELFAYFQDVVAERRAAPGDDLIGVLLGMRVDGARLTPGEIVSNCYSLLLGANVTTAQPPSAVLLELAGTDALADWAAHPDLLVSGVEEALRWSSPAQHFMRYATRDVRIREVTVHAGDAVVAWLGSANRDEAVFSRPDTFDIRRRPNKHVAFGVGPHYCVGHTVARVALRVLFHELLTGFADIEVVGEPVRLRSNFIAGYTSLPVTARGVRPW</sequence>
<dbReference type="PANTHER" id="PTHR46696">
    <property type="entry name" value="P450, PUTATIVE (EUROFUNG)-RELATED"/>
    <property type="match status" value="1"/>
</dbReference>
<dbReference type="GO" id="GO:0020037">
    <property type="term" value="F:heme binding"/>
    <property type="evidence" value="ECO:0007669"/>
    <property type="project" value="InterPro"/>
</dbReference>
<protein>
    <submittedName>
        <fullName evidence="8">Cytochrome P450</fullName>
    </submittedName>
</protein>
<dbReference type="GO" id="GO:0008395">
    <property type="term" value="F:steroid hydroxylase activity"/>
    <property type="evidence" value="ECO:0007669"/>
    <property type="project" value="TreeGrafter"/>
</dbReference>
<dbReference type="InterPro" id="IPR001128">
    <property type="entry name" value="Cyt_P450"/>
</dbReference>
<comment type="caution">
    <text evidence="8">The sequence shown here is derived from an EMBL/GenBank/DDBJ whole genome shotgun (WGS) entry which is preliminary data.</text>
</comment>
<dbReference type="EMBL" id="BMQQ01000002">
    <property type="protein sequence ID" value="GGT19725.1"/>
    <property type="molecule type" value="Genomic_DNA"/>
</dbReference>
<dbReference type="GO" id="GO:0036199">
    <property type="term" value="F:cholest-4-en-3-one 26-monooxygenase activity"/>
    <property type="evidence" value="ECO:0007669"/>
    <property type="project" value="TreeGrafter"/>
</dbReference>
<dbReference type="Pfam" id="PF00067">
    <property type="entry name" value="p450"/>
    <property type="match status" value="1"/>
</dbReference>
<accession>A0A918GY34</accession>
<keyword evidence="9" id="KW-1185">Reference proteome</keyword>